<dbReference type="EMBL" id="SHLC01000001">
    <property type="protein sequence ID" value="RZU64422.1"/>
    <property type="molecule type" value="Genomic_DNA"/>
</dbReference>
<reference evidence="3 4" key="1">
    <citation type="submission" date="2019-02" db="EMBL/GenBank/DDBJ databases">
        <title>Sequencing the genomes of 1000 actinobacteria strains.</title>
        <authorList>
            <person name="Klenk H.-P."/>
        </authorList>
    </citation>
    <scope>NUCLEOTIDE SEQUENCE [LARGE SCALE GENOMIC DNA]</scope>
    <source>
        <strain evidence="3 4">DSM 18319</strain>
    </source>
</reference>
<feature type="transmembrane region" description="Helical" evidence="2">
    <location>
        <begin position="127"/>
        <end position="148"/>
    </location>
</feature>
<keyword evidence="2" id="KW-0472">Membrane</keyword>
<evidence type="ECO:0000256" key="1">
    <source>
        <dbReference type="SAM" id="MobiDB-lite"/>
    </source>
</evidence>
<gene>
    <name evidence="3" type="ORF">EV379_0717</name>
</gene>
<evidence type="ECO:0000313" key="3">
    <source>
        <dbReference type="EMBL" id="RZU64422.1"/>
    </source>
</evidence>
<protein>
    <submittedName>
        <fullName evidence="3">Uncharacterized protein</fullName>
    </submittedName>
</protein>
<feature type="transmembrane region" description="Helical" evidence="2">
    <location>
        <begin position="96"/>
        <end position="115"/>
    </location>
</feature>
<feature type="region of interest" description="Disordered" evidence="1">
    <location>
        <begin position="1"/>
        <end position="22"/>
    </location>
</feature>
<dbReference type="Proteomes" id="UP000291483">
    <property type="component" value="Unassembled WGS sequence"/>
</dbReference>
<dbReference type="RefSeq" id="WP_130504925.1">
    <property type="nucleotide sequence ID" value="NZ_SHLC01000001.1"/>
</dbReference>
<evidence type="ECO:0000313" key="4">
    <source>
        <dbReference type="Proteomes" id="UP000291483"/>
    </source>
</evidence>
<accession>A0A4Q8AIX4</accession>
<keyword evidence="2" id="KW-0812">Transmembrane</keyword>
<feature type="transmembrane region" description="Helical" evidence="2">
    <location>
        <begin position="154"/>
        <end position="172"/>
    </location>
</feature>
<name>A0A4Q8AIX4_9MICO</name>
<dbReference type="OrthoDB" id="5124978at2"/>
<proteinExistence type="predicted"/>
<keyword evidence="4" id="KW-1185">Reference proteome</keyword>
<keyword evidence="2" id="KW-1133">Transmembrane helix</keyword>
<dbReference type="AlphaFoldDB" id="A0A4Q8AIX4"/>
<evidence type="ECO:0000256" key="2">
    <source>
        <dbReference type="SAM" id="Phobius"/>
    </source>
</evidence>
<sequence>MIGRRRSASGGRHGTTGESSSGIEENTLGVIVGRERKQRDPSLTFRRAERTVSTTRANQRGLGGRDLAGGMIAGSIVMALFLLWRSVDQWSEYPSPLLVLAAWVVLLLTAAGALTGVAMHGGVMPRWLFAVTLGGMAVAVLLDLSAVWGLADQSIYPTAAVAAGVMMTPLVSVRETREVMAATAVLGGVLLLAAIAEGRSDILTLAPELVAMAIAVWLPLIAISVVRAFRRMVQLELDLVLVKSAVDAPRLAVGMLASEELVRLDFDAEQLLDDVAEGRTPLPLHPDAASAASQLATQLRLHLVEGRKKTWLHNAITESEFLAPAVSIDDPASLAGLLSRAQRDAMLIAIWLLVSDTERRDVMLHIEIGPRAPVTPQSHRKIRFPIFLHATGVPRRKVDPATWEAISSVGPHSEYTRKGDLHVEIECAVDNPVDA</sequence>
<comment type="caution">
    <text evidence="3">The sequence shown here is derived from an EMBL/GenBank/DDBJ whole genome shotgun (WGS) entry which is preliminary data.</text>
</comment>
<organism evidence="3 4">
    <name type="scientific">Microterricola gilva</name>
    <dbReference type="NCBI Taxonomy" id="393267"/>
    <lineage>
        <taxon>Bacteria</taxon>
        <taxon>Bacillati</taxon>
        <taxon>Actinomycetota</taxon>
        <taxon>Actinomycetes</taxon>
        <taxon>Micrococcales</taxon>
        <taxon>Microbacteriaceae</taxon>
        <taxon>Microterricola</taxon>
    </lineage>
</organism>
<feature type="transmembrane region" description="Helical" evidence="2">
    <location>
        <begin position="179"/>
        <end position="196"/>
    </location>
</feature>
<feature type="transmembrane region" description="Helical" evidence="2">
    <location>
        <begin position="67"/>
        <end position="84"/>
    </location>
</feature>
<feature type="transmembrane region" description="Helical" evidence="2">
    <location>
        <begin position="202"/>
        <end position="226"/>
    </location>
</feature>